<evidence type="ECO:0000256" key="2">
    <source>
        <dbReference type="ARBA" id="ARBA00022490"/>
    </source>
</evidence>
<evidence type="ECO:0000256" key="7">
    <source>
        <dbReference type="HAMAP-Rule" id="MF_01008"/>
    </source>
</evidence>
<dbReference type="KEGG" id="nio:NITINOP_2768"/>
<sequence length="146" mass="17032">MFAGEYLCKLDEKGRFIAPSPLREQIEAEGQAVVFLKGQEQSLLLYSAREWNQVLERTKASLDDDQSRLFMHFVVSEAGTSDIDKAGRILIPARLRKMLPLDDDQEVILVGLYHRIEIWSPGEWRRYLTRTEDRYEQNMAKIMNLL</sequence>
<dbReference type="HAMAP" id="MF_01008">
    <property type="entry name" value="MraZ"/>
    <property type="match status" value="1"/>
</dbReference>
<dbReference type="OrthoDB" id="9807753at2"/>
<reference evidence="10" key="1">
    <citation type="submission" date="2015-09" db="EMBL/GenBank/DDBJ databases">
        <authorList>
            <person name="Daims H."/>
        </authorList>
    </citation>
    <scope>NUCLEOTIDE SEQUENCE [LARGE SCALE GENOMIC DNA]</scope>
</reference>
<dbReference type="Proteomes" id="UP000066284">
    <property type="component" value="Chromosome 1"/>
</dbReference>
<evidence type="ECO:0000313" key="9">
    <source>
        <dbReference type="EMBL" id="CUQ67740.1"/>
    </source>
</evidence>
<dbReference type="CDD" id="cd16320">
    <property type="entry name" value="MraZ_N"/>
    <property type="match status" value="1"/>
</dbReference>
<evidence type="ECO:0000313" key="10">
    <source>
        <dbReference type="Proteomes" id="UP000066284"/>
    </source>
</evidence>
<keyword evidence="5 7" id="KW-0238">DNA-binding</keyword>
<proteinExistence type="inferred from homology"/>
<dbReference type="Pfam" id="PF02381">
    <property type="entry name" value="MraZ"/>
    <property type="match status" value="2"/>
</dbReference>
<comment type="subcellular location">
    <subcellularLocation>
        <location evidence="7">Cytoplasm</location>
        <location evidence="7">Nucleoid</location>
    </subcellularLocation>
</comment>
<dbReference type="EMBL" id="LN885086">
    <property type="protein sequence ID" value="CUQ67740.1"/>
    <property type="molecule type" value="Genomic_DNA"/>
</dbReference>
<dbReference type="PANTHER" id="PTHR34701">
    <property type="entry name" value="TRANSCRIPTIONAL REGULATOR MRAZ"/>
    <property type="match status" value="1"/>
</dbReference>
<keyword evidence="4 7" id="KW-0805">Transcription regulation</keyword>
<dbReference type="GO" id="GO:0005737">
    <property type="term" value="C:cytoplasm"/>
    <property type="evidence" value="ECO:0007669"/>
    <property type="project" value="UniProtKB-UniRule"/>
</dbReference>
<evidence type="ECO:0000256" key="3">
    <source>
        <dbReference type="ARBA" id="ARBA00022737"/>
    </source>
</evidence>
<dbReference type="InterPro" id="IPR037914">
    <property type="entry name" value="SpoVT-AbrB_sf"/>
</dbReference>
<organism evidence="9 10">
    <name type="scientific">Candidatus Nitrospira inopinata</name>
    <dbReference type="NCBI Taxonomy" id="1715989"/>
    <lineage>
        <taxon>Bacteria</taxon>
        <taxon>Pseudomonadati</taxon>
        <taxon>Nitrospirota</taxon>
        <taxon>Nitrospiria</taxon>
        <taxon>Nitrospirales</taxon>
        <taxon>Nitrospiraceae</taxon>
        <taxon>Nitrospira</taxon>
    </lineage>
</organism>
<dbReference type="Gene3D" id="3.40.1550.20">
    <property type="entry name" value="Transcriptional regulator MraZ domain"/>
    <property type="match status" value="1"/>
</dbReference>
<dbReference type="InterPro" id="IPR038619">
    <property type="entry name" value="MraZ_sf"/>
</dbReference>
<evidence type="ECO:0000256" key="6">
    <source>
        <dbReference type="ARBA" id="ARBA00023163"/>
    </source>
</evidence>
<evidence type="ECO:0000259" key="8">
    <source>
        <dbReference type="PROSITE" id="PS51740"/>
    </source>
</evidence>
<evidence type="ECO:0000256" key="4">
    <source>
        <dbReference type="ARBA" id="ARBA00023015"/>
    </source>
</evidence>
<comment type="similarity">
    <text evidence="7">Belongs to the MraZ family.</text>
</comment>
<dbReference type="InterPro" id="IPR020603">
    <property type="entry name" value="MraZ_dom"/>
</dbReference>
<keyword evidence="3" id="KW-0677">Repeat</keyword>
<keyword evidence="6 7" id="KW-0804">Transcription</keyword>
<dbReference type="STRING" id="1715989.NITINOP_2768"/>
<dbReference type="GO" id="GO:0003700">
    <property type="term" value="F:DNA-binding transcription factor activity"/>
    <property type="evidence" value="ECO:0007669"/>
    <property type="project" value="UniProtKB-UniRule"/>
</dbReference>
<name>A0A0S4KTF6_9BACT</name>
<feature type="domain" description="SpoVT-AbrB" evidence="8">
    <location>
        <begin position="5"/>
        <end position="50"/>
    </location>
</feature>
<evidence type="ECO:0000256" key="5">
    <source>
        <dbReference type="ARBA" id="ARBA00023125"/>
    </source>
</evidence>
<dbReference type="InterPro" id="IPR035644">
    <property type="entry name" value="MraZ_C"/>
</dbReference>
<accession>A0A0S4KTF6</accession>
<dbReference type="PROSITE" id="PS51740">
    <property type="entry name" value="SPOVT_ABRB"/>
    <property type="match status" value="2"/>
</dbReference>
<dbReference type="InterPro" id="IPR035642">
    <property type="entry name" value="MraZ_N"/>
</dbReference>
<dbReference type="InterPro" id="IPR007159">
    <property type="entry name" value="SpoVT-AbrB_dom"/>
</dbReference>
<dbReference type="CDD" id="cd16321">
    <property type="entry name" value="MraZ_C"/>
    <property type="match status" value="1"/>
</dbReference>
<keyword evidence="10" id="KW-1185">Reference proteome</keyword>
<dbReference type="AlphaFoldDB" id="A0A0S4KTF6"/>
<comment type="subunit">
    <text evidence="7">Forms oligomers.</text>
</comment>
<evidence type="ECO:0000256" key="1">
    <source>
        <dbReference type="ARBA" id="ARBA00013860"/>
    </source>
</evidence>
<dbReference type="RefSeq" id="WP_062486557.1">
    <property type="nucleotide sequence ID" value="NZ_LN885086.1"/>
</dbReference>
<dbReference type="PANTHER" id="PTHR34701:SF1">
    <property type="entry name" value="TRANSCRIPTIONAL REGULATOR MRAZ"/>
    <property type="match status" value="1"/>
</dbReference>
<dbReference type="SUPFAM" id="SSF89447">
    <property type="entry name" value="AbrB/MazE/MraZ-like"/>
    <property type="match status" value="1"/>
</dbReference>
<protein>
    <recommendedName>
        <fullName evidence="1 7">Transcriptional regulator MraZ</fullName>
    </recommendedName>
</protein>
<keyword evidence="2 7" id="KW-0963">Cytoplasm</keyword>
<dbReference type="GO" id="GO:0009295">
    <property type="term" value="C:nucleoid"/>
    <property type="evidence" value="ECO:0007669"/>
    <property type="project" value="UniProtKB-SubCell"/>
</dbReference>
<feature type="domain" description="SpoVT-AbrB" evidence="8">
    <location>
        <begin position="78"/>
        <end position="123"/>
    </location>
</feature>
<dbReference type="InterPro" id="IPR003444">
    <property type="entry name" value="MraZ"/>
</dbReference>
<dbReference type="GO" id="GO:2000143">
    <property type="term" value="P:negative regulation of DNA-templated transcription initiation"/>
    <property type="evidence" value="ECO:0007669"/>
    <property type="project" value="TreeGrafter"/>
</dbReference>
<dbReference type="GO" id="GO:0000976">
    <property type="term" value="F:transcription cis-regulatory region binding"/>
    <property type="evidence" value="ECO:0007669"/>
    <property type="project" value="TreeGrafter"/>
</dbReference>
<gene>
    <name evidence="7 9" type="primary">mraZ</name>
    <name evidence="9" type="ORF">NITINOP_2768</name>
</gene>